<dbReference type="Proteomes" id="UP000800082">
    <property type="component" value="Unassembled WGS sequence"/>
</dbReference>
<dbReference type="RefSeq" id="XP_033454074.1">
    <property type="nucleotide sequence ID" value="XM_033587110.1"/>
</dbReference>
<protein>
    <submittedName>
        <fullName evidence="1">Uncharacterized protein</fullName>
    </submittedName>
</protein>
<proteinExistence type="predicted"/>
<gene>
    <name evidence="1" type="ORF">M421DRAFT_105964</name>
</gene>
<accession>A0A6A5S5Q6</accession>
<reference evidence="1" key="1">
    <citation type="journal article" date="2020" name="Stud. Mycol.">
        <title>101 Dothideomycetes genomes: a test case for predicting lifestyles and emergence of pathogens.</title>
        <authorList>
            <person name="Haridas S."/>
            <person name="Albert R."/>
            <person name="Binder M."/>
            <person name="Bloem J."/>
            <person name="Labutti K."/>
            <person name="Salamov A."/>
            <person name="Andreopoulos B."/>
            <person name="Baker S."/>
            <person name="Barry K."/>
            <person name="Bills G."/>
            <person name="Bluhm B."/>
            <person name="Cannon C."/>
            <person name="Castanera R."/>
            <person name="Culley D."/>
            <person name="Daum C."/>
            <person name="Ezra D."/>
            <person name="Gonzalez J."/>
            <person name="Henrissat B."/>
            <person name="Kuo A."/>
            <person name="Liang C."/>
            <person name="Lipzen A."/>
            <person name="Lutzoni F."/>
            <person name="Magnuson J."/>
            <person name="Mondo S."/>
            <person name="Nolan M."/>
            <person name="Ohm R."/>
            <person name="Pangilinan J."/>
            <person name="Park H.-J."/>
            <person name="Ramirez L."/>
            <person name="Alfaro M."/>
            <person name="Sun H."/>
            <person name="Tritt A."/>
            <person name="Yoshinaga Y."/>
            <person name="Zwiers L.-H."/>
            <person name="Turgeon B."/>
            <person name="Goodwin S."/>
            <person name="Spatafora J."/>
            <person name="Crous P."/>
            <person name="Grigoriev I."/>
        </authorList>
    </citation>
    <scope>NUCLEOTIDE SEQUENCE</scope>
    <source>
        <strain evidence="1">CBS 183.55</strain>
    </source>
</reference>
<dbReference type="GeneID" id="54344756"/>
<evidence type="ECO:0000313" key="2">
    <source>
        <dbReference type="Proteomes" id="UP000800082"/>
    </source>
</evidence>
<name>A0A6A5S5Q6_9PLEO</name>
<keyword evidence="2" id="KW-1185">Reference proteome</keyword>
<organism evidence="1 2">
    <name type="scientific">Didymella exigua CBS 183.55</name>
    <dbReference type="NCBI Taxonomy" id="1150837"/>
    <lineage>
        <taxon>Eukaryota</taxon>
        <taxon>Fungi</taxon>
        <taxon>Dikarya</taxon>
        <taxon>Ascomycota</taxon>
        <taxon>Pezizomycotina</taxon>
        <taxon>Dothideomycetes</taxon>
        <taxon>Pleosporomycetidae</taxon>
        <taxon>Pleosporales</taxon>
        <taxon>Pleosporineae</taxon>
        <taxon>Didymellaceae</taxon>
        <taxon>Didymella</taxon>
    </lineage>
</organism>
<sequence length="254" mass="27974">MFTASLPGGYLYPICLTALITRSKITSYSILSATILAQCEARSRSMVSLLHEHGCAYDNQYRQASWMIAVPAAFPVVSRGHVPCRVATPLMQALGNVALAVVYSALIALDWRDQCLIRCPSSRSQGCCVTLRLHLYRNQHKSVSRSLQVASPFNFAYGFGSAHVRPKVARDCLFQGQKGSAPRTPARCSQTIVTSLSGHTSRPRSKKMVNSFLPSRIGLGWSQPSAHLLFHCHYFSFWSIAGFANAYSCHCTPQ</sequence>
<dbReference type="EMBL" id="ML978956">
    <property type="protein sequence ID" value="KAF1933826.1"/>
    <property type="molecule type" value="Genomic_DNA"/>
</dbReference>
<evidence type="ECO:0000313" key="1">
    <source>
        <dbReference type="EMBL" id="KAF1933826.1"/>
    </source>
</evidence>
<dbReference type="AlphaFoldDB" id="A0A6A5S5Q6"/>